<dbReference type="Gene3D" id="2.60.40.10">
    <property type="entry name" value="Immunoglobulins"/>
    <property type="match status" value="1"/>
</dbReference>
<reference evidence="2" key="3">
    <citation type="submission" date="2025-09" db="UniProtKB">
        <authorList>
            <consortium name="Ensembl"/>
        </authorList>
    </citation>
    <scope>IDENTIFICATION</scope>
</reference>
<dbReference type="Pfam" id="PF07686">
    <property type="entry name" value="V-set"/>
    <property type="match status" value="1"/>
</dbReference>
<organism evidence="2 3">
    <name type="scientific">Gouania willdenowi</name>
    <name type="common">Blunt-snouted clingfish</name>
    <name type="synonym">Lepadogaster willdenowi</name>
    <dbReference type="NCBI Taxonomy" id="441366"/>
    <lineage>
        <taxon>Eukaryota</taxon>
        <taxon>Metazoa</taxon>
        <taxon>Chordata</taxon>
        <taxon>Craniata</taxon>
        <taxon>Vertebrata</taxon>
        <taxon>Euteleostomi</taxon>
        <taxon>Actinopterygii</taxon>
        <taxon>Neopterygii</taxon>
        <taxon>Teleostei</taxon>
        <taxon>Neoteleostei</taxon>
        <taxon>Acanthomorphata</taxon>
        <taxon>Ovalentaria</taxon>
        <taxon>Blenniimorphae</taxon>
        <taxon>Blenniiformes</taxon>
        <taxon>Gobiesocoidei</taxon>
        <taxon>Gobiesocidae</taxon>
        <taxon>Gobiesocinae</taxon>
        <taxon>Gouania</taxon>
    </lineage>
</organism>
<dbReference type="PANTHER" id="PTHR15193:SF1">
    <property type="entry name" value="CD83 ANTIGEN"/>
    <property type="match status" value="1"/>
</dbReference>
<dbReference type="InterPro" id="IPR036179">
    <property type="entry name" value="Ig-like_dom_sf"/>
</dbReference>
<evidence type="ECO:0000313" key="2">
    <source>
        <dbReference type="Ensembl" id="ENSGWIP00000024280.1"/>
    </source>
</evidence>
<dbReference type="Ensembl" id="ENSGWIT00000026571.1">
    <property type="protein sequence ID" value="ENSGWIP00000024280.1"/>
    <property type="gene ID" value="ENSGWIG00000012901.1"/>
</dbReference>
<dbReference type="InterPro" id="IPR007110">
    <property type="entry name" value="Ig-like_dom"/>
</dbReference>
<reference evidence="2" key="1">
    <citation type="submission" date="2020-06" db="EMBL/GenBank/DDBJ databases">
        <authorList>
            <consortium name="Wellcome Sanger Institute Data Sharing"/>
        </authorList>
    </citation>
    <scope>NUCLEOTIDE SEQUENCE [LARGE SCALE GENOMIC DNA]</scope>
</reference>
<evidence type="ECO:0000313" key="3">
    <source>
        <dbReference type="Proteomes" id="UP000694680"/>
    </source>
</evidence>
<keyword evidence="3" id="KW-1185">Reference proteome</keyword>
<dbReference type="InterPro" id="IPR013106">
    <property type="entry name" value="Ig_V-set"/>
</dbReference>
<dbReference type="AlphaFoldDB" id="A0A8C5EPW9"/>
<dbReference type="Proteomes" id="UP000694680">
    <property type="component" value="Chromosome 8"/>
</dbReference>
<name>A0A8C5EPW9_GOUWI</name>
<feature type="domain" description="Ig-like" evidence="1">
    <location>
        <begin position="2"/>
        <end position="117"/>
    </location>
</feature>
<proteinExistence type="predicted"/>
<accession>A0A8C5EPW9</accession>
<dbReference type="SMART" id="SM00409">
    <property type="entry name" value="IG"/>
    <property type="match status" value="1"/>
</dbReference>
<evidence type="ECO:0000259" key="1">
    <source>
        <dbReference type="PROSITE" id="PS50835"/>
    </source>
</evidence>
<sequence>MPKVLKCSSSLSDCLIVQLHARPQVEAQCGEDVKLMCNVSSSQQMDVKVLSWVAFNRTLCEYERNRTEKEFHCETTKLKDDQTLTLKLNNVMPVNTGKYLCKVQSTGGVNSTATMVTIQGMSCPISPMCCHVFKMWSPVLFTYFFLF</sequence>
<dbReference type="PROSITE" id="PS50835">
    <property type="entry name" value="IG_LIKE"/>
    <property type="match status" value="1"/>
</dbReference>
<reference evidence="2" key="2">
    <citation type="submission" date="2025-08" db="UniProtKB">
        <authorList>
            <consortium name="Ensembl"/>
        </authorList>
    </citation>
    <scope>IDENTIFICATION</scope>
</reference>
<dbReference type="InterPro" id="IPR013783">
    <property type="entry name" value="Ig-like_fold"/>
</dbReference>
<protein>
    <recommendedName>
        <fullName evidence="1">Ig-like domain-containing protein</fullName>
    </recommendedName>
</protein>
<dbReference type="SUPFAM" id="SSF48726">
    <property type="entry name" value="Immunoglobulin"/>
    <property type="match status" value="1"/>
</dbReference>
<dbReference type="InterPro" id="IPR003599">
    <property type="entry name" value="Ig_sub"/>
</dbReference>
<dbReference type="PANTHER" id="PTHR15193">
    <property type="entry name" value="CD83 ANTIGEN"/>
    <property type="match status" value="1"/>
</dbReference>